<organism evidence="1 2">
    <name type="scientific">Fusarium albosuccineum</name>
    <dbReference type="NCBI Taxonomy" id="1237068"/>
    <lineage>
        <taxon>Eukaryota</taxon>
        <taxon>Fungi</taxon>
        <taxon>Dikarya</taxon>
        <taxon>Ascomycota</taxon>
        <taxon>Pezizomycotina</taxon>
        <taxon>Sordariomycetes</taxon>
        <taxon>Hypocreomycetidae</taxon>
        <taxon>Hypocreales</taxon>
        <taxon>Nectriaceae</taxon>
        <taxon>Fusarium</taxon>
        <taxon>Fusarium decemcellulare species complex</taxon>
    </lineage>
</organism>
<evidence type="ECO:0000313" key="2">
    <source>
        <dbReference type="Proteomes" id="UP000554235"/>
    </source>
</evidence>
<keyword evidence="1" id="KW-0813">Transport</keyword>
<reference evidence="1 2" key="1">
    <citation type="submission" date="2020-01" db="EMBL/GenBank/DDBJ databases">
        <title>Identification and distribution of gene clusters putatively required for synthesis of sphingolipid metabolism inhibitors in phylogenetically diverse species of the filamentous fungus Fusarium.</title>
        <authorList>
            <person name="Kim H.-S."/>
            <person name="Busman M."/>
            <person name="Brown D.W."/>
            <person name="Divon H."/>
            <person name="Uhlig S."/>
            <person name="Proctor R.H."/>
        </authorList>
    </citation>
    <scope>NUCLEOTIDE SEQUENCE [LARGE SCALE GENOMIC DNA]</scope>
    <source>
        <strain evidence="1 2">NRRL 20459</strain>
    </source>
</reference>
<dbReference type="Proteomes" id="UP000554235">
    <property type="component" value="Unassembled WGS sequence"/>
</dbReference>
<protein>
    <submittedName>
        <fullName evidence="1">Sugar transport stp1</fullName>
    </submittedName>
</protein>
<sequence>MSTRWAPAYKLLEGSSDACKTTSISSSLSYSTFFEDLAAWPSWDETASADWPDAEPVAPVKQEAKTNTPWKDLQVTVDAKVKVAAEAAREHFLSYFYQHLPNSEIDWSMNGLYVCRVVGLSCCGNSFAKPVKLKLPLKTKADLMRECRDGTDKAYIVFRVFNVGSTITGLRLYVNPAELEEEGKLVFTESTFLAVYLDLKL</sequence>
<comment type="caution">
    <text evidence="1">The sequence shown here is derived from an EMBL/GenBank/DDBJ whole genome shotgun (WGS) entry which is preliminary data.</text>
</comment>
<keyword evidence="1" id="KW-0762">Sugar transport</keyword>
<dbReference type="OrthoDB" id="5084083at2759"/>
<dbReference type="AlphaFoldDB" id="A0A8H4L9H1"/>
<accession>A0A8H4L9H1</accession>
<proteinExistence type="predicted"/>
<keyword evidence="2" id="KW-1185">Reference proteome</keyword>
<gene>
    <name evidence="1" type="ORF">FALBO_9622</name>
</gene>
<name>A0A8H4L9H1_9HYPO</name>
<evidence type="ECO:0000313" key="1">
    <source>
        <dbReference type="EMBL" id="KAF4463554.1"/>
    </source>
</evidence>
<dbReference type="EMBL" id="JAADYS010001339">
    <property type="protein sequence ID" value="KAF4463554.1"/>
    <property type="molecule type" value="Genomic_DNA"/>
</dbReference>